<proteinExistence type="predicted"/>
<dbReference type="Proteomes" id="UP000308886">
    <property type="component" value="Unassembled WGS sequence"/>
</dbReference>
<reference evidence="1" key="1">
    <citation type="submission" date="2019-04" db="EMBL/GenBank/DDBJ databases">
        <title>Microbes associate with the intestines of laboratory mice.</title>
        <authorList>
            <person name="Navarre W."/>
            <person name="Wong E."/>
            <person name="Huang K."/>
            <person name="Tropini C."/>
            <person name="Ng K."/>
            <person name="Yu B."/>
        </authorList>
    </citation>
    <scope>NUCLEOTIDE SEQUENCE</scope>
    <source>
        <strain evidence="1">NM73_A23</strain>
    </source>
</reference>
<keyword evidence="2" id="KW-1185">Reference proteome</keyword>
<evidence type="ECO:0000313" key="2">
    <source>
        <dbReference type="Proteomes" id="UP000308886"/>
    </source>
</evidence>
<organism evidence="1 2">
    <name type="scientific">Palleniella muris</name>
    <dbReference type="NCBI Taxonomy" id="3038145"/>
    <lineage>
        <taxon>Bacteria</taxon>
        <taxon>Pseudomonadati</taxon>
        <taxon>Bacteroidota</taxon>
        <taxon>Bacteroidia</taxon>
        <taxon>Bacteroidales</taxon>
        <taxon>Prevotellaceae</taxon>
        <taxon>Palleniella</taxon>
    </lineage>
</organism>
<evidence type="ECO:0000313" key="1">
    <source>
        <dbReference type="EMBL" id="TGX82695.1"/>
    </source>
</evidence>
<accession>A0AC61QR98</accession>
<sequence>MKRRYTKYSLFMLLLLVCTTVFANNPAASSILSVACPSDDNDFGYTKQPVISTSEDSPVLPSNGVFDVSQAGAATYSYAINAPQGVGGMNPNIAITYNSQSGNGIVGCGCSISGISAITRGMKTVFHDGLSVGIQHTNDDVYYVDGVRLRFVPGTKTGPGATYIPENAPYIKYACNTTNGNLSFSVTADNGLTYEYGATSDSRQIYTAPSGYNTVYTWYISKVTDHNGNYIAYRYTTDNGTVYPKEIIYGSNTKQDTYTYNYIRFNYEQRPDVLEYLLWKHKMEMSLRLSSIEIGTNADTYRTYTFQYTTEDLSGKPFSRLHTITEQNAAGESRPPVTFQWDNLPAFSQKVLTPEIHLPKGSYTNTGTCTYEVKIENETFFACDMTGDGLADIVEFASYSEIDKCGGHTSTVDNTHLYVYQAINYNGVLRYILANTFKLGFSGSFEGFENNKLSSYQLDFDGDGLADICIPQYITGGGYKGRDIVFAIARGKDVISRNSIPKGFSHKMKSNDNSPLFTATDIDNDGRTEVIVLEKELYEGSYICEIIGYKDENGTIHHEYKMALPEAPKNIFTGDFNNDGMPDLMIVYEHGYKIYFNHVGNFQGGGMFNEYNCISGNSLTYADRMFQGDFNGDGLVDFLTNCTNNSSWYFHFNQGNGAFQKKYAGMPGLYKHSDGKDDDKMQCMVFDFDNDGKSDVVMTNYVNSSVPSKTVWMRSTGSSLVPVKESVSNNEQTSLAARFAVGCFTGSGQMELMNYGSDCYNSDNSESKVHIYTNESFTPSSGKVTAITDETGRPIDISYSSLTDTNVYSQGNACTYPVVSTTVPMHVVSAVKTDNGAAGNAETTYKYTGMQTHVAGRGFLGFATVSASNNTTGNKIETTTESWDETNFVPTKTIVKKSTGGAVETTKVTNTYKHFPNKTFALEETISETVDPDIFYSTLYKVYDTQYGYLLSEKEEGDITSNYHETVYSDYKKYGSKWLPSTITYIDSNEDADDPVERETHITYNENGQKVSECINYGTSQPITHEYQYDIFGNVTSSSTSGNGVDKIEDLAEYDSSGRFVVKKQTSPASTILTCTHDMWGNLLSETDATNPAKPLTTTYTYNSWGQAESATSPTGVRAKTIRGWNNDTAKRYYVLEFADGAPWVKNWYDSMGREVLTESVGLKDIELSTQTEYNKRGLPVQVISQTGDISVTKTLQYDSRGRVISETSSNAGTITYSYNGREVTINDNGHESTKVYGDGGLVRYATDVSGEIAYTYNSFNKPVEVAVISANPSVTMEYDGVGNRTALNDSDAGRTEYRYDALGRLRERTDARGHKTAYTYDSFGRKTRTDGNGTVFAEYAYGECGISAQRLIEEKSGDLRTTYTYDDYGRLSSKTRHIGGEELTYSYTYNNIGQITRITYPGGVTADYGYDCYGNRTSISVNGEKSWSISSYTGKRQTTSMASGFTVLAETSLYDENGRLTSSLLQDCSMMIRVKDLFQASYTYDNTTGNLTKKDIDGAPAISSGGTILLPDTSVLVRPIIGDANFTPLSSDLVSSGNSHKDESYKLALFCQNESYSYDSSDRLVEVTSGTKVIQSISY</sequence>
<protein>
    <submittedName>
        <fullName evidence="1">Uncharacterized protein</fullName>
    </submittedName>
</protein>
<feature type="non-terminal residue" evidence="1">
    <location>
        <position position="1580"/>
    </location>
</feature>
<comment type="caution">
    <text evidence="1">The sequence shown here is derived from an EMBL/GenBank/DDBJ whole genome shotgun (WGS) entry which is preliminary data.</text>
</comment>
<name>A0AC61QR98_9BACT</name>
<gene>
    <name evidence="1" type="ORF">E5358_06550</name>
</gene>
<dbReference type="EMBL" id="SRZC01000008">
    <property type="protein sequence ID" value="TGX82695.1"/>
    <property type="molecule type" value="Genomic_DNA"/>
</dbReference>